<dbReference type="Proteomes" id="UP000050741">
    <property type="component" value="Unassembled WGS sequence"/>
</dbReference>
<reference evidence="2" key="2">
    <citation type="submission" date="2016-06" db="UniProtKB">
        <authorList>
            <consortium name="WormBaseParasite"/>
        </authorList>
    </citation>
    <scope>IDENTIFICATION</scope>
</reference>
<evidence type="ECO:0000313" key="1">
    <source>
        <dbReference type="Proteomes" id="UP000050741"/>
    </source>
</evidence>
<organism evidence="1 2">
    <name type="scientific">Globodera pallida</name>
    <name type="common">Potato cyst nematode worm</name>
    <name type="synonym">Heterodera pallida</name>
    <dbReference type="NCBI Taxonomy" id="36090"/>
    <lineage>
        <taxon>Eukaryota</taxon>
        <taxon>Metazoa</taxon>
        <taxon>Ecdysozoa</taxon>
        <taxon>Nematoda</taxon>
        <taxon>Chromadorea</taxon>
        <taxon>Rhabditida</taxon>
        <taxon>Tylenchina</taxon>
        <taxon>Tylenchomorpha</taxon>
        <taxon>Tylenchoidea</taxon>
        <taxon>Heteroderidae</taxon>
        <taxon>Heteroderinae</taxon>
        <taxon>Globodera</taxon>
    </lineage>
</organism>
<reference evidence="1" key="1">
    <citation type="submission" date="2014-05" db="EMBL/GenBank/DDBJ databases">
        <title>The genome and life-stage specific transcriptomes of Globodera pallida elucidate key aspects of plant parasitism by a cyst nematode.</title>
        <authorList>
            <person name="Cotton J.A."/>
            <person name="Lilley C.J."/>
            <person name="Jones L.M."/>
            <person name="Kikuchi T."/>
            <person name="Reid A.J."/>
            <person name="Thorpe P."/>
            <person name="Tsai I.J."/>
            <person name="Beasley H."/>
            <person name="Blok V."/>
            <person name="Cock P.J.A."/>
            <person name="Van den Akker S.E."/>
            <person name="Holroyd N."/>
            <person name="Hunt M."/>
            <person name="Mantelin S."/>
            <person name="Naghra H."/>
            <person name="Pain A."/>
            <person name="Palomares-Rius J.E."/>
            <person name="Zarowiecki M."/>
            <person name="Berriman M."/>
            <person name="Jones J.T."/>
            <person name="Urwin P.E."/>
        </authorList>
    </citation>
    <scope>NUCLEOTIDE SEQUENCE [LARGE SCALE GENOMIC DNA]</scope>
    <source>
        <strain evidence="1">Lindley</strain>
    </source>
</reference>
<sequence length="81" mass="8919">MHARCKASCQQCQPDYDLYQGNAIIGTQTAKHGKVRGNVSATNFGWQKTVANHVASVVFLGNRSDHFGTADKQMRLAKLLQ</sequence>
<evidence type="ECO:0000313" key="2">
    <source>
        <dbReference type="WBParaSite" id="GPLIN_001182000"/>
    </source>
</evidence>
<dbReference type="WBParaSite" id="GPLIN_001182000">
    <property type="protein sequence ID" value="GPLIN_001182000"/>
    <property type="gene ID" value="GPLIN_001182000"/>
</dbReference>
<protein>
    <submittedName>
        <fullName evidence="2">Beta-lactamase domain-containing protein</fullName>
    </submittedName>
</protein>
<dbReference type="AlphaFoldDB" id="A0A183CG15"/>
<proteinExistence type="predicted"/>
<name>A0A183CG15_GLOPA</name>
<accession>A0A183CG15</accession>
<keyword evidence="1" id="KW-1185">Reference proteome</keyword>